<dbReference type="InterPro" id="IPR025324">
    <property type="entry name" value="DUF4230"/>
</dbReference>
<dbReference type="EMBL" id="JAVREQ010000004">
    <property type="protein sequence ID" value="MDT0378484.1"/>
    <property type="molecule type" value="Genomic_DNA"/>
</dbReference>
<name>A0ABU2NP03_9ACTN</name>
<organism evidence="1 2">
    <name type="scientific">Streptomyces hazeniae</name>
    <dbReference type="NCBI Taxonomy" id="3075538"/>
    <lineage>
        <taxon>Bacteria</taxon>
        <taxon>Bacillati</taxon>
        <taxon>Actinomycetota</taxon>
        <taxon>Actinomycetes</taxon>
        <taxon>Kitasatosporales</taxon>
        <taxon>Streptomycetaceae</taxon>
        <taxon>Streptomyces</taxon>
    </lineage>
</organism>
<dbReference type="Proteomes" id="UP001183414">
    <property type="component" value="Unassembled WGS sequence"/>
</dbReference>
<sequence>MRAVRLPWWVSLPLALVVLVALLAAAGRLNLIPGLPNPFESDTKDRTGPTLLTSIQDMSRYQAASGNFQVVVDLEKDAKYLPDALLGERTLFVGAGSVGAYVDLGDVDKKAVKVNDARTSATLTLPRAELEKPALNEDRSYVVARERGLFDRYGDWFSDNPNSEQKVRQTAVKHITQAAEDSGLRKRAEKNTTQMLEQLLRSLGYERVDVTYA</sequence>
<evidence type="ECO:0000313" key="2">
    <source>
        <dbReference type="Proteomes" id="UP001183414"/>
    </source>
</evidence>
<gene>
    <name evidence="1" type="ORF">RM572_06790</name>
</gene>
<evidence type="ECO:0000313" key="1">
    <source>
        <dbReference type="EMBL" id="MDT0378484.1"/>
    </source>
</evidence>
<proteinExistence type="predicted"/>
<protein>
    <submittedName>
        <fullName evidence="1">DUF4230 domain-containing protein</fullName>
    </submittedName>
</protein>
<dbReference type="RefSeq" id="WP_136183586.1">
    <property type="nucleotide sequence ID" value="NZ_JAVREQ010000004.1"/>
</dbReference>
<comment type="caution">
    <text evidence="1">The sequence shown here is derived from an EMBL/GenBank/DDBJ whole genome shotgun (WGS) entry which is preliminary data.</text>
</comment>
<dbReference type="Pfam" id="PF14014">
    <property type="entry name" value="DUF4230"/>
    <property type="match status" value="1"/>
</dbReference>
<reference evidence="2" key="1">
    <citation type="submission" date="2023-07" db="EMBL/GenBank/DDBJ databases">
        <title>30 novel species of actinomycetes from the DSMZ collection.</title>
        <authorList>
            <person name="Nouioui I."/>
        </authorList>
    </citation>
    <scope>NUCLEOTIDE SEQUENCE [LARGE SCALE GENOMIC DNA]</scope>
    <source>
        <strain evidence="2">DSM 42041</strain>
    </source>
</reference>
<accession>A0ABU2NP03</accession>
<keyword evidence="2" id="KW-1185">Reference proteome</keyword>